<dbReference type="PANTHER" id="PTHR23522">
    <property type="entry name" value="BLL5896 PROTEIN"/>
    <property type="match status" value="1"/>
</dbReference>
<dbReference type="InterPro" id="IPR020846">
    <property type="entry name" value="MFS_dom"/>
</dbReference>
<dbReference type="PRINTS" id="PR00174">
    <property type="entry name" value="LACYSMPORT"/>
</dbReference>
<evidence type="ECO:0000313" key="10">
    <source>
        <dbReference type="EMBL" id="SER51119.1"/>
    </source>
</evidence>
<dbReference type="OrthoDB" id="9771451at2"/>
<dbReference type="SUPFAM" id="SSF103473">
    <property type="entry name" value="MFS general substrate transporter"/>
    <property type="match status" value="1"/>
</dbReference>
<organism evidence="10 11">
    <name type="scientific">Propionibacterium cyclohexanicum</name>
    <dbReference type="NCBI Taxonomy" id="64702"/>
    <lineage>
        <taxon>Bacteria</taxon>
        <taxon>Bacillati</taxon>
        <taxon>Actinomycetota</taxon>
        <taxon>Actinomycetes</taxon>
        <taxon>Propionibacteriales</taxon>
        <taxon>Propionibacteriaceae</taxon>
        <taxon>Propionibacterium</taxon>
    </lineage>
</organism>
<protein>
    <submittedName>
        <fullName evidence="10">MFS transporter, OHS family, lactose permease</fullName>
    </submittedName>
</protein>
<dbReference type="GO" id="GO:0015528">
    <property type="term" value="F:lactose:proton symporter activity"/>
    <property type="evidence" value="ECO:0007669"/>
    <property type="project" value="TreeGrafter"/>
</dbReference>
<feature type="domain" description="Major facilitator superfamily (MFS) profile" evidence="9">
    <location>
        <begin position="231"/>
        <end position="425"/>
    </location>
</feature>
<evidence type="ECO:0000256" key="5">
    <source>
        <dbReference type="ARBA" id="ARBA00022692"/>
    </source>
</evidence>
<feature type="transmembrane region" description="Helical" evidence="8">
    <location>
        <begin position="302"/>
        <end position="320"/>
    </location>
</feature>
<evidence type="ECO:0000256" key="1">
    <source>
        <dbReference type="ARBA" id="ARBA00004429"/>
    </source>
</evidence>
<dbReference type="RefSeq" id="WP_091966804.1">
    <property type="nucleotide sequence ID" value="NZ_FOGZ01000001.1"/>
</dbReference>
<keyword evidence="2" id="KW-0813">Transport</keyword>
<feature type="transmembrane region" description="Helical" evidence="8">
    <location>
        <begin position="76"/>
        <end position="98"/>
    </location>
</feature>
<feature type="transmembrane region" description="Helical" evidence="8">
    <location>
        <begin position="169"/>
        <end position="189"/>
    </location>
</feature>
<dbReference type="STRING" id="64702.SAMN05443377_101239"/>
<proteinExistence type="predicted"/>
<feature type="transmembrane region" description="Helical" evidence="8">
    <location>
        <begin position="270"/>
        <end position="293"/>
    </location>
</feature>
<dbReference type="AlphaFoldDB" id="A0A1H9PTL7"/>
<keyword evidence="5 8" id="KW-0812">Transmembrane</keyword>
<sequence>MNTLKRPVFWNFGLLYFFYFATWQLSATFLPMWLQDVAHINATNIGLLNTVAALAALVLQPVFGPLQDRLGLRKQLFYFVTVCILFAGPLFNWVFLPILRSNAVLGAVVAGVYLSLCLNGGVGIVEAYNERSSRAYRFEYGHARLFGSLAGATASFVGGFMFTSGQSSIFWAMTFCGGMLIALISLVHVPRDAVERAEGVAEVHSAQESVEVTKEDFAANTWRNRSFWGFAILIIGSATMYDVFDQQFANYFSGHFVDQGMGTLAQGEALFSRVVSVQILLEALFMIVMPWFINKIGAKRGLVIYGTILFVRVLGCAFIPNVYMLVFWRLLASLEMPFMLISVMKYITSVFDKKVSATVYMYGFGTAKQIGVSIFSLGMGALYTSLGFRHAYLILAIAIAVLVSGGALLMRSDRVRPPVESVAVV</sequence>
<evidence type="ECO:0000256" key="4">
    <source>
        <dbReference type="ARBA" id="ARBA00022519"/>
    </source>
</evidence>
<dbReference type="InterPro" id="IPR036259">
    <property type="entry name" value="MFS_trans_sf"/>
</dbReference>
<dbReference type="GO" id="GO:0005886">
    <property type="term" value="C:plasma membrane"/>
    <property type="evidence" value="ECO:0007669"/>
    <property type="project" value="UniProtKB-SubCell"/>
</dbReference>
<evidence type="ECO:0000259" key="9">
    <source>
        <dbReference type="PROSITE" id="PS50850"/>
    </source>
</evidence>
<dbReference type="InterPro" id="IPR000576">
    <property type="entry name" value="LacY/RafB_perm_fam"/>
</dbReference>
<dbReference type="PROSITE" id="PS50850">
    <property type="entry name" value="MFS"/>
    <property type="match status" value="1"/>
</dbReference>
<dbReference type="EMBL" id="FOGZ01000001">
    <property type="protein sequence ID" value="SER51119.1"/>
    <property type="molecule type" value="Genomic_DNA"/>
</dbReference>
<feature type="transmembrane region" description="Helical" evidence="8">
    <location>
        <begin position="104"/>
        <end position="125"/>
    </location>
</feature>
<keyword evidence="4" id="KW-0997">Cell inner membrane</keyword>
<feature type="transmembrane region" description="Helical" evidence="8">
    <location>
        <begin position="390"/>
        <end position="410"/>
    </location>
</feature>
<accession>A0A1H9PTL7</accession>
<feature type="transmembrane region" description="Helical" evidence="8">
    <location>
        <begin position="45"/>
        <end position="64"/>
    </location>
</feature>
<gene>
    <name evidence="10" type="ORF">SAMN05443377_101239</name>
</gene>
<feature type="transmembrane region" description="Helical" evidence="8">
    <location>
        <begin position="12"/>
        <end position="33"/>
    </location>
</feature>
<keyword evidence="7 8" id="KW-0472">Membrane</keyword>
<keyword evidence="6 8" id="KW-1133">Transmembrane helix</keyword>
<dbReference type="GO" id="GO:0030395">
    <property type="term" value="F:lactose binding"/>
    <property type="evidence" value="ECO:0007669"/>
    <property type="project" value="TreeGrafter"/>
</dbReference>
<evidence type="ECO:0000256" key="8">
    <source>
        <dbReference type="SAM" id="Phobius"/>
    </source>
</evidence>
<keyword evidence="3" id="KW-1003">Cell membrane</keyword>
<feature type="transmembrane region" description="Helical" evidence="8">
    <location>
        <begin position="227"/>
        <end position="244"/>
    </location>
</feature>
<feature type="transmembrane region" description="Helical" evidence="8">
    <location>
        <begin position="145"/>
        <end position="163"/>
    </location>
</feature>
<evidence type="ECO:0000256" key="2">
    <source>
        <dbReference type="ARBA" id="ARBA00022448"/>
    </source>
</evidence>
<evidence type="ECO:0000256" key="6">
    <source>
        <dbReference type="ARBA" id="ARBA00022989"/>
    </source>
</evidence>
<comment type="subcellular location">
    <subcellularLocation>
        <location evidence="1">Cell inner membrane</location>
        <topology evidence="1">Multi-pass membrane protein</topology>
    </subcellularLocation>
</comment>
<name>A0A1H9PTL7_9ACTN</name>
<dbReference type="Pfam" id="PF01306">
    <property type="entry name" value="LacY_symp"/>
    <property type="match status" value="1"/>
</dbReference>
<feature type="transmembrane region" description="Helical" evidence="8">
    <location>
        <begin position="359"/>
        <end position="384"/>
    </location>
</feature>
<evidence type="ECO:0000256" key="7">
    <source>
        <dbReference type="ARBA" id="ARBA00023136"/>
    </source>
</evidence>
<dbReference type="Gene3D" id="1.20.1250.20">
    <property type="entry name" value="MFS general substrate transporter like domains"/>
    <property type="match status" value="2"/>
</dbReference>
<dbReference type="PANTHER" id="PTHR23522:SF10">
    <property type="entry name" value="3-PHENYLPROPIONIC ACID TRANSPORTER-RELATED"/>
    <property type="match status" value="1"/>
</dbReference>
<evidence type="ECO:0000256" key="3">
    <source>
        <dbReference type="ARBA" id="ARBA00022475"/>
    </source>
</evidence>
<keyword evidence="11" id="KW-1185">Reference proteome</keyword>
<evidence type="ECO:0000313" key="11">
    <source>
        <dbReference type="Proteomes" id="UP000198815"/>
    </source>
</evidence>
<dbReference type="Proteomes" id="UP000198815">
    <property type="component" value="Unassembled WGS sequence"/>
</dbReference>
<feature type="transmembrane region" description="Helical" evidence="8">
    <location>
        <begin position="326"/>
        <end position="347"/>
    </location>
</feature>
<reference evidence="10 11" key="1">
    <citation type="submission" date="2016-10" db="EMBL/GenBank/DDBJ databases">
        <authorList>
            <person name="de Groot N.N."/>
        </authorList>
    </citation>
    <scope>NUCLEOTIDE SEQUENCE [LARGE SCALE GENOMIC DNA]</scope>
    <source>
        <strain evidence="10 11">DSM 16859</strain>
    </source>
</reference>
<dbReference type="NCBIfam" id="TIGR00882">
    <property type="entry name" value="2A0105"/>
    <property type="match status" value="1"/>
</dbReference>